<protein>
    <recommendedName>
        <fullName evidence="2">rRNA methylase YtqB</fullName>
    </recommendedName>
</protein>
<dbReference type="Gene3D" id="3.40.50.150">
    <property type="entry name" value="Vaccinia Virus protein VP39"/>
    <property type="match status" value="1"/>
</dbReference>
<dbReference type="Pfam" id="PF06962">
    <property type="entry name" value="rRNA_methylase"/>
    <property type="match status" value="1"/>
</dbReference>
<evidence type="ECO:0008006" key="2">
    <source>
        <dbReference type="Google" id="ProtNLM"/>
    </source>
</evidence>
<accession>M8AIF2</accession>
<dbReference type="EMBL" id="KD052364">
    <property type="protein sequence ID" value="EMS64750.1"/>
    <property type="molecule type" value="Genomic_DNA"/>
</dbReference>
<dbReference type="SUPFAM" id="SSF53335">
    <property type="entry name" value="S-adenosyl-L-methionine-dependent methyltransferases"/>
    <property type="match status" value="1"/>
</dbReference>
<gene>
    <name evidence="1" type="ORF">TRIUR3_01018</name>
</gene>
<reference evidence="1" key="1">
    <citation type="journal article" date="2013" name="Nature">
        <title>Draft genome of the wheat A-genome progenitor Triticum urartu.</title>
        <authorList>
            <person name="Ling H.Q."/>
            <person name="Zhao S."/>
            <person name="Liu D."/>
            <person name="Wang J."/>
            <person name="Sun H."/>
            <person name="Zhang C."/>
            <person name="Fan H."/>
            <person name="Li D."/>
            <person name="Dong L."/>
            <person name="Tao Y."/>
            <person name="Gao C."/>
            <person name="Wu H."/>
            <person name="Li Y."/>
            <person name="Cui Y."/>
            <person name="Guo X."/>
            <person name="Zheng S."/>
            <person name="Wang B."/>
            <person name="Yu K."/>
            <person name="Liang Q."/>
            <person name="Yang W."/>
            <person name="Lou X."/>
            <person name="Chen J."/>
            <person name="Feng M."/>
            <person name="Jian J."/>
            <person name="Zhang X."/>
            <person name="Luo G."/>
            <person name="Jiang Y."/>
            <person name="Liu J."/>
            <person name="Wang Z."/>
            <person name="Sha Y."/>
            <person name="Zhang B."/>
            <person name="Wu H."/>
            <person name="Tang D."/>
            <person name="Shen Q."/>
            <person name="Xue P."/>
            <person name="Zou S."/>
            <person name="Wang X."/>
            <person name="Liu X."/>
            <person name="Wang F."/>
            <person name="Yang Y."/>
            <person name="An X."/>
            <person name="Dong Z."/>
            <person name="Zhang K."/>
            <person name="Zhang X."/>
            <person name="Luo M.C."/>
            <person name="Dvorak J."/>
            <person name="Tong Y."/>
            <person name="Wang J."/>
            <person name="Yang H."/>
            <person name="Li Z."/>
            <person name="Wang D."/>
            <person name="Zhang A."/>
            <person name="Wang J."/>
        </authorList>
    </citation>
    <scope>NUCLEOTIDE SEQUENCE</scope>
</reference>
<proteinExistence type="predicted"/>
<dbReference type="InterPro" id="IPR029063">
    <property type="entry name" value="SAM-dependent_MTases_sf"/>
</dbReference>
<dbReference type="PANTHER" id="PTHR35276:SF1">
    <property type="entry name" value="TRNA (MNM(5)S(2)U34)-METHYLTRANSFERASE, CHLOROPLASTIC"/>
    <property type="match status" value="1"/>
</dbReference>
<dbReference type="OMA" id="HERMEEH"/>
<dbReference type="AlphaFoldDB" id="M8AIF2"/>
<dbReference type="PANTHER" id="PTHR35276">
    <property type="entry name" value="S-ADENOSYL-L-METHIONINE-DEPENDENT METHYLTRANSFERASES SUPERFAMILY PROTEIN"/>
    <property type="match status" value="1"/>
</dbReference>
<evidence type="ECO:0000313" key="1">
    <source>
        <dbReference type="EMBL" id="EMS64750.1"/>
    </source>
</evidence>
<dbReference type="InterPro" id="IPR010719">
    <property type="entry name" value="MnmM_MeTrfase"/>
</dbReference>
<dbReference type="eggNOG" id="ENOG502QQ3B">
    <property type="taxonomic scope" value="Eukaryota"/>
</dbReference>
<sequence>MMDAPSIRGVLPFPPSRVWRSIVQRGDTVVDATCGNGNDTFALLKMVSDDTGRGRVYGMDIQDSAIDSTASFLKMAVDSREMELVELFAMCHSRMEDIVPKDSPVRLVAFNLGYLPGGDKTIITVPETTELALQAASRIVSSRGLISVLVYIGHLGGRWPRPVSYIIRVDEKKGIALIGGYLVSRFSKSMQRSRKVRDPLHPKSSIGRR</sequence>
<dbReference type="STRING" id="4572.M8AIF2"/>
<name>M8AIF2_TRIUA</name>
<organism evidence="1">
    <name type="scientific">Triticum urartu</name>
    <name type="common">Red wild einkorn</name>
    <name type="synonym">Crithodium urartu</name>
    <dbReference type="NCBI Taxonomy" id="4572"/>
    <lineage>
        <taxon>Eukaryota</taxon>
        <taxon>Viridiplantae</taxon>
        <taxon>Streptophyta</taxon>
        <taxon>Embryophyta</taxon>
        <taxon>Tracheophyta</taxon>
        <taxon>Spermatophyta</taxon>
        <taxon>Magnoliopsida</taxon>
        <taxon>Liliopsida</taxon>
        <taxon>Poales</taxon>
        <taxon>Poaceae</taxon>
        <taxon>BOP clade</taxon>
        <taxon>Pooideae</taxon>
        <taxon>Triticodae</taxon>
        <taxon>Triticeae</taxon>
        <taxon>Triticinae</taxon>
        <taxon>Triticum</taxon>
    </lineage>
</organism>